<dbReference type="GO" id="GO:0046513">
    <property type="term" value="P:ceramide biosynthetic process"/>
    <property type="evidence" value="ECO:0007669"/>
    <property type="project" value="TreeGrafter"/>
</dbReference>
<feature type="domain" description="Sphingomyelin synthase-like" evidence="10">
    <location>
        <begin position="229"/>
        <end position="315"/>
    </location>
</feature>
<keyword evidence="12" id="KW-1185">Reference proteome</keyword>
<reference evidence="11 12" key="1">
    <citation type="submission" date="2015-02" db="EMBL/GenBank/DDBJ databases">
        <authorList>
            <person name="Chooi Y.-H."/>
        </authorList>
    </citation>
    <scope>NUCLEOTIDE SEQUENCE [LARGE SCALE GENOMIC DNA]</scope>
    <source>
        <strain evidence="11">E3</strain>
    </source>
</reference>
<evidence type="ECO:0000256" key="7">
    <source>
        <dbReference type="ARBA" id="ARBA00023098"/>
    </source>
</evidence>
<evidence type="ECO:0000313" key="12">
    <source>
        <dbReference type="Proteomes" id="UP000039324"/>
    </source>
</evidence>
<comment type="subcellular location">
    <subcellularLocation>
        <location evidence="1">Membrane</location>
        <topology evidence="1">Multi-pass membrane protein</topology>
    </subcellularLocation>
</comment>
<keyword evidence="8 9" id="KW-0472">Membrane</keyword>
<evidence type="ECO:0000259" key="10">
    <source>
        <dbReference type="Pfam" id="PF14360"/>
    </source>
</evidence>
<evidence type="ECO:0000256" key="1">
    <source>
        <dbReference type="ARBA" id="ARBA00004141"/>
    </source>
</evidence>
<feature type="transmembrane region" description="Helical" evidence="9">
    <location>
        <begin position="177"/>
        <end position="196"/>
    </location>
</feature>
<keyword evidence="4 9" id="KW-0812">Transmembrane</keyword>
<keyword evidence="5" id="KW-0746">Sphingolipid metabolism</keyword>
<feature type="transmembrane region" description="Helical" evidence="9">
    <location>
        <begin position="299"/>
        <end position="319"/>
    </location>
</feature>
<feature type="transmembrane region" description="Helical" evidence="9">
    <location>
        <begin position="233"/>
        <end position="251"/>
    </location>
</feature>
<name>A0A0G4IPI5_PLABS</name>
<keyword evidence="3" id="KW-0808">Transferase</keyword>
<evidence type="ECO:0000256" key="4">
    <source>
        <dbReference type="ARBA" id="ARBA00022692"/>
    </source>
</evidence>
<protein>
    <recommendedName>
        <fullName evidence="10">Sphingomyelin synthase-like domain-containing protein</fullName>
    </recommendedName>
</protein>
<dbReference type="EMBL" id="CDSF01000079">
    <property type="protein sequence ID" value="CEO97233.1"/>
    <property type="molecule type" value="Genomic_DNA"/>
</dbReference>
<dbReference type="PANTHER" id="PTHR21290:SF25">
    <property type="entry name" value="SPHINGOMYELIN SYNTHASE-RELATED PROTEIN 1"/>
    <property type="match status" value="1"/>
</dbReference>
<evidence type="ECO:0000256" key="2">
    <source>
        <dbReference type="ARBA" id="ARBA00005441"/>
    </source>
</evidence>
<evidence type="ECO:0000256" key="9">
    <source>
        <dbReference type="SAM" id="Phobius"/>
    </source>
</evidence>
<keyword evidence="6 9" id="KW-1133">Transmembrane helix</keyword>
<dbReference type="GO" id="GO:0047493">
    <property type="term" value="F:ceramide cholinephosphotransferase activity"/>
    <property type="evidence" value="ECO:0007669"/>
    <property type="project" value="TreeGrafter"/>
</dbReference>
<dbReference type="GO" id="GO:0033188">
    <property type="term" value="F:sphingomyelin synthase activity"/>
    <property type="evidence" value="ECO:0007669"/>
    <property type="project" value="TreeGrafter"/>
</dbReference>
<dbReference type="Proteomes" id="UP000039324">
    <property type="component" value="Unassembled WGS sequence"/>
</dbReference>
<feature type="non-terminal residue" evidence="11">
    <location>
        <position position="1"/>
    </location>
</feature>
<dbReference type="Pfam" id="PF14360">
    <property type="entry name" value="PAP2_C"/>
    <property type="match status" value="1"/>
</dbReference>
<dbReference type="OrthoDB" id="422827at2759"/>
<sequence length="349" mass="39201">LDSVERSRRLHGVFWCILVTSRSDRPRSSLHACMTWQHWAMNSIRSLSPSSSSPSDDAATSSEIEDLLDSELGSDYSSSEFDCQPQSKALLRPMPVAIAFALGATTLNSMFQVLSERRYQVIRGAVLPDIGHDLGDVLPFGMPSPIICDILLVVLLGITVCRFACDPCLRWDVLRRYLVLQGIVFLIRGPALYMTVLPQTIVDPFECQFASAGNLLLDTAFVVMRMSVTCTDLFFSGHAAMMMLFVLFVTVHTSPMSFKPIARTRRSRQMAYWALMTASWTVTIAGISMIVMTKFHYSIDVYIGVLLPVILFVYYYDLLDAPAPDTRPRPSLPHRIVHWLESKQYKAKA</sequence>
<dbReference type="GO" id="GO:0000139">
    <property type="term" value="C:Golgi membrane"/>
    <property type="evidence" value="ECO:0007669"/>
    <property type="project" value="TreeGrafter"/>
</dbReference>
<comment type="similarity">
    <text evidence="2">Belongs to the sphingomyelin synthase family.</text>
</comment>
<dbReference type="AlphaFoldDB" id="A0A0G4IPI5"/>
<evidence type="ECO:0000256" key="3">
    <source>
        <dbReference type="ARBA" id="ARBA00022679"/>
    </source>
</evidence>
<accession>A0A0G4IPI5</accession>
<organism evidence="11 12">
    <name type="scientific">Plasmodiophora brassicae</name>
    <name type="common">Clubroot disease agent</name>
    <dbReference type="NCBI Taxonomy" id="37360"/>
    <lineage>
        <taxon>Eukaryota</taxon>
        <taxon>Sar</taxon>
        <taxon>Rhizaria</taxon>
        <taxon>Endomyxa</taxon>
        <taxon>Phytomyxea</taxon>
        <taxon>Plasmodiophorida</taxon>
        <taxon>Plasmodiophoridae</taxon>
        <taxon>Plasmodiophora</taxon>
    </lineage>
</organism>
<dbReference type="InterPro" id="IPR045221">
    <property type="entry name" value="Sphingomyelin_synth-like"/>
</dbReference>
<evidence type="ECO:0000256" key="8">
    <source>
        <dbReference type="ARBA" id="ARBA00023136"/>
    </source>
</evidence>
<evidence type="ECO:0000256" key="5">
    <source>
        <dbReference type="ARBA" id="ARBA00022919"/>
    </source>
</evidence>
<keyword evidence="7" id="KW-0443">Lipid metabolism</keyword>
<evidence type="ECO:0000313" key="11">
    <source>
        <dbReference type="EMBL" id="CEO97233.1"/>
    </source>
</evidence>
<dbReference type="PANTHER" id="PTHR21290">
    <property type="entry name" value="SPHINGOMYELIN SYNTHETASE"/>
    <property type="match status" value="1"/>
</dbReference>
<gene>
    <name evidence="11" type="ORF">PBRA_000578</name>
</gene>
<dbReference type="GO" id="GO:0005886">
    <property type="term" value="C:plasma membrane"/>
    <property type="evidence" value="ECO:0007669"/>
    <property type="project" value="TreeGrafter"/>
</dbReference>
<feature type="transmembrane region" description="Helical" evidence="9">
    <location>
        <begin position="144"/>
        <end position="165"/>
    </location>
</feature>
<feature type="transmembrane region" description="Helical" evidence="9">
    <location>
        <begin position="272"/>
        <end position="293"/>
    </location>
</feature>
<dbReference type="STRING" id="37360.A0A0G4IPI5"/>
<proteinExistence type="inferred from homology"/>
<dbReference type="GO" id="GO:0005789">
    <property type="term" value="C:endoplasmic reticulum membrane"/>
    <property type="evidence" value="ECO:0007669"/>
    <property type="project" value="TreeGrafter"/>
</dbReference>
<feature type="transmembrane region" description="Helical" evidence="9">
    <location>
        <begin position="96"/>
        <end position="114"/>
    </location>
</feature>
<dbReference type="InterPro" id="IPR025749">
    <property type="entry name" value="Sphingomyelin_synth-like_dom"/>
</dbReference>
<evidence type="ECO:0000256" key="6">
    <source>
        <dbReference type="ARBA" id="ARBA00022989"/>
    </source>
</evidence>